<sequence length="249" mass="27475">MNNPLEKYVGADGRLDEHVLEQLAFNEKMAELGMLSTGMVHELNSPLSVIVSAAQMILREEDLPEFVKEMVERIGLEAQRLSYFTRSLLSFARKEEAVEAEADVNLVLQEVMAFLKYEAQKRSISVIEEKDYGLPPIAADGNRLKQVFINLIMNALQAMEEGGTLLLKTALTDDGRFLEAQVADTGRGIAAEAVEHIFEPFYTTKVAGEGTGLGLFISRNIVERLGGRIQVKSIVGEGTTFVLLFPLPA</sequence>
<evidence type="ECO:0000256" key="2">
    <source>
        <dbReference type="ARBA" id="ARBA00012438"/>
    </source>
</evidence>
<dbReference type="Gene3D" id="1.10.287.130">
    <property type="match status" value="1"/>
</dbReference>
<dbReference type="SMART" id="SM00387">
    <property type="entry name" value="HATPase_c"/>
    <property type="match status" value="1"/>
</dbReference>
<dbReference type="EMBL" id="CP000698">
    <property type="protein sequence ID" value="ABQ27521.1"/>
    <property type="molecule type" value="Genomic_DNA"/>
</dbReference>
<dbReference type="KEGG" id="gur:Gura_3364"/>
<keyword evidence="5" id="KW-0547">Nucleotide-binding</keyword>
<dbReference type="PRINTS" id="PR00344">
    <property type="entry name" value="BCTRLSENSOR"/>
</dbReference>
<dbReference type="InterPro" id="IPR003661">
    <property type="entry name" value="HisK_dim/P_dom"/>
</dbReference>
<keyword evidence="3" id="KW-0597">Phosphoprotein</keyword>
<dbReference type="CDD" id="cd00082">
    <property type="entry name" value="HisKA"/>
    <property type="match status" value="1"/>
</dbReference>
<dbReference type="OrthoDB" id="9777714at2"/>
<evidence type="ECO:0000256" key="7">
    <source>
        <dbReference type="ARBA" id="ARBA00022840"/>
    </source>
</evidence>
<dbReference type="SUPFAM" id="SSF55874">
    <property type="entry name" value="ATPase domain of HSP90 chaperone/DNA topoisomerase II/histidine kinase"/>
    <property type="match status" value="1"/>
</dbReference>
<dbReference type="Gene3D" id="3.30.565.10">
    <property type="entry name" value="Histidine kinase-like ATPase, C-terminal domain"/>
    <property type="match status" value="1"/>
</dbReference>
<dbReference type="PANTHER" id="PTHR43065">
    <property type="entry name" value="SENSOR HISTIDINE KINASE"/>
    <property type="match status" value="1"/>
</dbReference>
<evidence type="ECO:0000313" key="11">
    <source>
        <dbReference type="Proteomes" id="UP000006695"/>
    </source>
</evidence>
<evidence type="ECO:0000313" key="10">
    <source>
        <dbReference type="EMBL" id="ABQ27521.1"/>
    </source>
</evidence>
<feature type="domain" description="Histidine kinase" evidence="9">
    <location>
        <begin position="38"/>
        <end position="249"/>
    </location>
</feature>
<dbReference type="GO" id="GO:0000155">
    <property type="term" value="F:phosphorelay sensor kinase activity"/>
    <property type="evidence" value="ECO:0007669"/>
    <property type="project" value="InterPro"/>
</dbReference>
<dbReference type="SUPFAM" id="SSF47384">
    <property type="entry name" value="Homodimeric domain of signal transducing histidine kinase"/>
    <property type="match status" value="1"/>
</dbReference>
<organism evidence="10 11">
    <name type="scientific">Geotalea uraniireducens (strain Rf4)</name>
    <name type="common">Geobacter uraniireducens</name>
    <dbReference type="NCBI Taxonomy" id="351605"/>
    <lineage>
        <taxon>Bacteria</taxon>
        <taxon>Pseudomonadati</taxon>
        <taxon>Thermodesulfobacteriota</taxon>
        <taxon>Desulfuromonadia</taxon>
        <taxon>Geobacterales</taxon>
        <taxon>Geobacteraceae</taxon>
        <taxon>Geotalea</taxon>
    </lineage>
</organism>
<protein>
    <recommendedName>
        <fullName evidence="2">histidine kinase</fullName>
        <ecNumber evidence="2">2.7.13.3</ecNumber>
    </recommendedName>
</protein>
<dbReference type="AlphaFoldDB" id="A5G6V3"/>
<dbReference type="SMART" id="SM00388">
    <property type="entry name" value="HisKA"/>
    <property type="match status" value="1"/>
</dbReference>
<dbReference type="Proteomes" id="UP000006695">
    <property type="component" value="Chromosome"/>
</dbReference>
<evidence type="ECO:0000259" key="9">
    <source>
        <dbReference type="PROSITE" id="PS50109"/>
    </source>
</evidence>
<dbReference type="RefSeq" id="WP_011940182.1">
    <property type="nucleotide sequence ID" value="NC_009483.1"/>
</dbReference>
<evidence type="ECO:0000256" key="5">
    <source>
        <dbReference type="ARBA" id="ARBA00022741"/>
    </source>
</evidence>
<dbReference type="GO" id="GO:0005524">
    <property type="term" value="F:ATP binding"/>
    <property type="evidence" value="ECO:0007669"/>
    <property type="project" value="UniProtKB-KW"/>
</dbReference>
<dbReference type="PANTHER" id="PTHR43065:SF10">
    <property type="entry name" value="PEROXIDE STRESS-ACTIVATED HISTIDINE KINASE MAK3"/>
    <property type="match status" value="1"/>
</dbReference>
<dbReference type="Pfam" id="PF02518">
    <property type="entry name" value="HATPase_c"/>
    <property type="match status" value="1"/>
</dbReference>
<dbReference type="InterPro" id="IPR003594">
    <property type="entry name" value="HATPase_dom"/>
</dbReference>
<reference evidence="10 11" key="1">
    <citation type="submission" date="2007-05" db="EMBL/GenBank/DDBJ databases">
        <title>Complete sequence of Geobacter uraniireducens Rf4.</title>
        <authorList>
            <consortium name="US DOE Joint Genome Institute"/>
            <person name="Copeland A."/>
            <person name="Lucas S."/>
            <person name="Lapidus A."/>
            <person name="Barry K."/>
            <person name="Detter J.C."/>
            <person name="Glavina del Rio T."/>
            <person name="Hammon N."/>
            <person name="Israni S."/>
            <person name="Dalin E."/>
            <person name="Tice H."/>
            <person name="Pitluck S."/>
            <person name="Chertkov O."/>
            <person name="Brettin T."/>
            <person name="Bruce D."/>
            <person name="Han C."/>
            <person name="Schmutz J."/>
            <person name="Larimer F."/>
            <person name="Land M."/>
            <person name="Hauser L."/>
            <person name="Kyrpides N."/>
            <person name="Mikhailova N."/>
            <person name="Shelobolina E."/>
            <person name="Aklujkar M."/>
            <person name="Lovley D."/>
            <person name="Richardson P."/>
        </authorList>
    </citation>
    <scope>NUCLEOTIDE SEQUENCE [LARGE SCALE GENOMIC DNA]</scope>
    <source>
        <strain evidence="10 11">Rf4</strain>
    </source>
</reference>
<keyword evidence="4" id="KW-0808">Transferase</keyword>
<dbReference type="PROSITE" id="PS50109">
    <property type="entry name" value="HIS_KIN"/>
    <property type="match status" value="1"/>
</dbReference>
<evidence type="ECO:0000256" key="1">
    <source>
        <dbReference type="ARBA" id="ARBA00000085"/>
    </source>
</evidence>
<comment type="catalytic activity">
    <reaction evidence="1">
        <text>ATP + protein L-histidine = ADP + protein N-phospho-L-histidine.</text>
        <dbReference type="EC" id="2.7.13.3"/>
    </reaction>
</comment>
<dbReference type="STRING" id="351605.Gura_3364"/>
<dbReference type="InterPro" id="IPR036097">
    <property type="entry name" value="HisK_dim/P_sf"/>
</dbReference>
<dbReference type="Pfam" id="PF00512">
    <property type="entry name" value="HisKA"/>
    <property type="match status" value="1"/>
</dbReference>
<dbReference type="HOGENOM" id="CLU_000445_89_1_7"/>
<keyword evidence="7" id="KW-0067">ATP-binding</keyword>
<keyword evidence="8" id="KW-0902">Two-component regulatory system</keyword>
<keyword evidence="11" id="KW-1185">Reference proteome</keyword>
<name>A5G6V3_GEOUR</name>
<dbReference type="InterPro" id="IPR004358">
    <property type="entry name" value="Sig_transdc_His_kin-like_C"/>
</dbReference>
<evidence type="ECO:0000256" key="8">
    <source>
        <dbReference type="ARBA" id="ARBA00023012"/>
    </source>
</evidence>
<evidence type="ECO:0000256" key="6">
    <source>
        <dbReference type="ARBA" id="ARBA00022777"/>
    </source>
</evidence>
<dbReference type="InterPro" id="IPR005467">
    <property type="entry name" value="His_kinase_dom"/>
</dbReference>
<gene>
    <name evidence="10" type="ordered locus">Gura_3364</name>
</gene>
<evidence type="ECO:0000256" key="3">
    <source>
        <dbReference type="ARBA" id="ARBA00022553"/>
    </source>
</evidence>
<accession>A5G6V3</accession>
<proteinExistence type="predicted"/>
<dbReference type="EC" id="2.7.13.3" evidence="2"/>
<keyword evidence="6 10" id="KW-0418">Kinase</keyword>
<dbReference type="InterPro" id="IPR036890">
    <property type="entry name" value="HATPase_C_sf"/>
</dbReference>
<evidence type="ECO:0000256" key="4">
    <source>
        <dbReference type="ARBA" id="ARBA00022679"/>
    </source>
</evidence>